<dbReference type="eggNOG" id="KOG1172">
    <property type="taxonomic scope" value="Eukaryota"/>
</dbReference>
<evidence type="ECO:0000313" key="8">
    <source>
        <dbReference type="Proteomes" id="UP000001593"/>
    </source>
</evidence>
<accession>A7TA82</accession>
<protein>
    <recommendedName>
        <fullName evidence="6">Bicarbonate transporter-like transmembrane domain-containing protein</fullName>
    </recommendedName>
</protein>
<dbReference type="InParanoid" id="A7TA82"/>
<feature type="domain" description="Bicarbonate transporter-like transmembrane" evidence="6">
    <location>
        <begin position="2"/>
        <end position="113"/>
    </location>
</feature>
<reference evidence="7 8" key="1">
    <citation type="journal article" date="2007" name="Science">
        <title>Sea anemone genome reveals ancestral eumetazoan gene repertoire and genomic organization.</title>
        <authorList>
            <person name="Putnam N.H."/>
            <person name="Srivastava M."/>
            <person name="Hellsten U."/>
            <person name="Dirks B."/>
            <person name="Chapman J."/>
            <person name="Salamov A."/>
            <person name="Terry A."/>
            <person name="Shapiro H."/>
            <person name="Lindquist E."/>
            <person name="Kapitonov V.V."/>
            <person name="Jurka J."/>
            <person name="Genikhovich G."/>
            <person name="Grigoriev I.V."/>
            <person name="Lucas S.M."/>
            <person name="Steele R.E."/>
            <person name="Finnerty J.R."/>
            <person name="Technau U."/>
            <person name="Martindale M.Q."/>
            <person name="Rokhsar D.S."/>
        </authorList>
    </citation>
    <scope>NUCLEOTIDE SEQUENCE [LARGE SCALE GENOMIC DNA]</scope>
    <source>
        <strain evidence="8">CH2 X CH6</strain>
    </source>
</reference>
<dbReference type="PRINTS" id="PR01231">
    <property type="entry name" value="HCO3TRNSPORT"/>
</dbReference>
<feature type="non-terminal residue" evidence="7">
    <location>
        <position position="115"/>
    </location>
</feature>
<keyword evidence="2 5" id="KW-0812">Transmembrane</keyword>
<evidence type="ECO:0000256" key="3">
    <source>
        <dbReference type="ARBA" id="ARBA00022989"/>
    </source>
</evidence>
<evidence type="ECO:0000256" key="5">
    <source>
        <dbReference type="SAM" id="Phobius"/>
    </source>
</evidence>
<proteinExistence type="predicted"/>
<dbReference type="Proteomes" id="UP000001593">
    <property type="component" value="Unassembled WGS sequence"/>
</dbReference>
<dbReference type="PANTHER" id="PTHR11453">
    <property type="entry name" value="ANION EXCHANGE PROTEIN"/>
    <property type="match status" value="1"/>
</dbReference>
<gene>
    <name evidence="7" type="ORF">NEMVEDRAFT_v1g7375</name>
</gene>
<dbReference type="HOGENOM" id="CLU_141999_0_0_1"/>
<dbReference type="GO" id="GO:0005452">
    <property type="term" value="F:solute:inorganic anion antiporter activity"/>
    <property type="evidence" value="ECO:0007669"/>
    <property type="project" value="InterPro"/>
</dbReference>
<feature type="non-terminal residue" evidence="7">
    <location>
        <position position="1"/>
    </location>
</feature>
<comment type="subcellular location">
    <subcellularLocation>
        <location evidence="1">Membrane</location>
        <topology evidence="1">Multi-pass membrane protein</topology>
    </subcellularLocation>
</comment>
<dbReference type="STRING" id="45351.A7TA82"/>
<dbReference type="EMBL" id="DS473911">
    <property type="protein sequence ID" value="EDO27089.1"/>
    <property type="molecule type" value="Genomic_DNA"/>
</dbReference>
<evidence type="ECO:0000259" key="6">
    <source>
        <dbReference type="Pfam" id="PF00955"/>
    </source>
</evidence>
<sequence>AMEQMLGGAIGGILFALFSGQPLIILGATGPMLVFEEIVYTFCERVGLEYLSFRLWIGIWTMLFCLILVVTDASAMICYFTRFTEETFATLIAIIYIYEGFKKLFHILDDYPIHI</sequence>
<evidence type="ECO:0000256" key="4">
    <source>
        <dbReference type="ARBA" id="ARBA00023136"/>
    </source>
</evidence>
<dbReference type="AlphaFoldDB" id="A7TA82"/>
<organism evidence="7 8">
    <name type="scientific">Nematostella vectensis</name>
    <name type="common">Starlet sea anemone</name>
    <dbReference type="NCBI Taxonomy" id="45351"/>
    <lineage>
        <taxon>Eukaryota</taxon>
        <taxon>Metazoa</taxon>
        <taxon>Cnidaria</taxon>
        <taxon>Anthozoa</taxon>
        <taxon>Hexacorallia</taxon>
        <taxon>Actiniaria</taxon>
        <taxon>Edwardsiidae</taxon>
        <taxon>Nematostella</taxon>
    </lineage>
</organism>
<dbReference type="PhylomeDB" id="A7TA82"/>
<dbReference type="Pfam" id="PF00955">
    <property type="entry name" value="HCO3_cotransp"/>
    <property type="match status" value="1"/>
</dbReference>
<dbReference type="GO" id="GO:0006820">
    <property type="term" value="P:monoatomic anion transport"/>
    <property type="evidence" value="ECO:0007669"/>
    <property type="project" value="InterPro"/>
</dbReference>
<keyword evidence="3 5" id="KW-1133">Transmembrane helix</keyword>
<dbReference type="InterPro" id="IPR003020">
    <property type="entry name" value="HCO3_transpt_euk"/>
</dbReference>
<dbReference type="GO" id="GO:0016020">
    <property type="term" value="C:membrane"/>
    <property type="evidence" value="ECO:0007669"/>
    <property type="project" value="UniProtKB-SubCell"/>
</dbReference>
<keyword evidence="4 5" id="KW-0472">Membrane</keyword>
<dbReference type="InterPro" id="IPR011531">
    <property type="entry name" value="HCO3_transpt-like_TM_dom"/>
</dbReference>
<feature type="transmembrane region" description="Helical" evidence="5">
    <location>
        <begin position="51"/>
        <end position="70"/>
    </location>
</feature>
<evidence type="ECO:0000313" key="7">
    <source>
        <dbReference type="EMBL" id="EDO27089.1"/>
    </source>
</evidence>
<keyword evidence="8" id="KW-1185">Reference proteome</keyword>
<dbReference type="PANTHER" id="PTHR11453:SF36">
    <property type="entry name" value="ANION EXCHANGE PROTEIN"/>
    <property type="match status" value="1"/>
</dbReference>
<name>A7TA82_NEMVE</name>
<evidence type="ECO:0000256" key="2">
    <source>
        <dbReference type="ARBA" id="ARBA00022692"/>
    </source>
</evidence>
<evidence type="ECO:0000256" key="1">
    <source>
        <dbReference type="ARBA" id="ARBA00004141"/>
    </source>
</evidence>